<sequence>MTNIFISKFQIQTFYQRKVGMPHVLFKSISLRTLATRFLAQFDCLSLPCAKSTALFSIKLPGIDLNLYSLYSFTPLFECMTQIASLVLFLLGEPSLLSCNAKKNRFCFCSVSLAYCHAMLKRIASKISQFLWARTRFLTIYSFSFGSVSLANCNAMLKRIASTISQYLWARTRFLTIST</sequence>
<evidence type="ECO:0000313" key="2">
    <source>
        <dbReference type="Proteomes" id="UP000276133"/>
    </source>
</evidence>
<dbReference type="EMBL" id="REGN01003272">
    <property type="protein sequence ID" value="RNA23514.1"/>
    <property type="molecule type" value="Genomic_DNA"/>
</dbReference>
<name>A0A3M7RJ58_BRAPC</name>
<evidence type="ECO:0000313" key="1">
    <source>
        <dbReference type="EMBL" id="RNA23514.1"/>
    </source>
</evidence>
<proteinExistence type="predicted"/>
<protein>
    <submittedName>
        <fullName evidence="1">Uncharacterized protein</fullName>
    </submittedName>
</protein>
<reference evidence="1 2" key="1">
    <citation type="journal article" date="2018" name="Sci. Rep.">
        <title>Genomic signatures of local adaptation to the degree of environmental predictability in rotifers.</title>
        <authorList>
            <person name="Franch-Gras L."/>
            <person name="Hahn C."/>
            <person name="Garcia-Roger E.M."/>
            <person name="Carmona M.J."/>
            <person name="Serra M."/>
            <person name="Gomez A."/>
        </authorList>
    </citation>
    <scope>NUCLEOTIDE SEQUENCE [LARGE SCALE GENOMIC DNA]</scope>
    <source>
        <strain evidence="1">HYR1</strain>
    </source>
</reference>
<feature type="non-terminal residue" evidence="1">
    <location>
        <position position="179"/>
    </location>
</feature>
<dbReference type="AlphaFoldDB" id="A0A3M7RJ58"/>
<comment type="caution">
    <text evidence="1">The sequence shown here is derived from an EMBL/GenBank/DDBJ whole genome shotgun (WGS) entry which is preliminary data.</text>
</comment>
<dbReference type="Proteomes" id="UP000276133">
    <property type="component" value="Unassembled WGS sequence"/>
</dbReference>
<keyword evidence="2" id="KW-1185">Reference proteome</keyword>
<gene>
    <name evidence="1" type="ORF">BpHYR1_031672</name>
</gene>
<organism evidence="1 2">
    <name type="scientific">Brachionus plicatilis</name>
    <name type="common">Marine rotifer</name>
    <name type="synonym">Brachionus muelleri</name>
    <dbReference type="NCBI Taxonomy" id="10195"/>
    <lineage>
        <taxon>Eukaryota</taxon>
        <taxon>Metazoa</taxon>
        <taxon>Spiralia</taxon>
        <taxon>Gnathifera</taxon>
        <taxon>Rotifera</taxon>
        <taxon>Eurotatoria</taxon>
        <taxon>Monogononta</taxon>
        <taxon>Pseudotrocha</taxon>
        <taxon>Ploima</taxon>
        <taxon>Brachionidae</taxon>
        <taxon>Brachionus</taxon>
    </lineage>
</organism>
<accession>A0A3M7RJ58</accession>